<evidence type="ECO:0000256" key="7">
    <source>
        <dbReference type="ARBA" id="ARBA00022840"/>
    </source>
</evidence>
<dbReference type="EC" id="2.7.11.22" evidence="2"/>
<dbReference type="FunFam" id="1.10.510.10:FF:000533">
    <property type="entry name" value="cyclin-dependent kinase 10"/>
    <property type="match status" value="1"/>
</dbReference>
<dbReference type="GO" id="GO:0005634">
    <property type="term" value="C:nucleus"/>
    <property type="evidence" value="ECO:0007669"/>
    <property type="project" value="TreeGrafter"/>
</dbReference>
<dbReference type="PANTHER" id="PTHR24056:SF508">
    <property type="entry name" value="CYCLIN-DEPENDENT KINASE 10"/>
    <property type="match status" value="1"/>
</dbReference>
<evidence type="ECO:0000256" key="12">
    <source>
        <dbReference type="ARBA" id="ARBA00047811"/>
    </source>
</evidence>
<keyword evidence="7 14" id="KW-0067">ATP-binding</keyword>
<evidence type="ECO:0000256" key="1">
    <source>
        <dbReference type="ARBA" id="ARBA00006485"/>
    </source>
</evidence>
<evidence type="ECO:0000256" key="5">
    <source>
        <dbReference type="ARBA" id="ARBA00022741"/>
    </source>
</evidence>
<dbReference type="InterPro" id="IPR011009">
    <property type="entry name" value="Kinase-like_dom_sf"/>
</dbReference>
<evidence type="ECO:0000256" key="10">
    <source>
        <dbReference type="ARBA" id="ARBA00041902"/>
    </source>
</evidence>
<evidence type="ECO:0000256" key="16">
    <source>
        <dbReference type="SAM" id="MobiDB-lite"/>
    </source>
</evidence>
<dbReference type="Gene3D" id="1.10.510.10">
    <property type="entry name" value="Transferase(Phosphotransferase) domain 1"/>
    <property type="match status" value="1"/>
</dbReference>
<evidence type="ECO:0000256" key="15">
    <source>
        <dbReference type="RuleBase" id="RU000304"/>
    </source>
</evidence>
<feature type="region of interest" description="Disordered" evidence="16">
    <location>
        <begin position="377"/>
        <end position="431"/>
    </location>
</feature>
<organism evidence="18">
    <name type="scientific">Rhizochromulina marina</name>
    <dbReference type="NCBI Taxonomy" id="1034831"/>
    <lineage>
        <taxon>Eukaryota</taxon>
        <taxon>Sar</taxon>
        <taxon>Stramenopiles</taxon>
        <taxon>Ochrophyta</taxon>
        <taxon>Dictyochophyceae</taxon>
        <taxon>Rhizochromulinales</taxon>
        <taxon>Rhizochromulina</taxon>
    </lineage>
</organism>
<dbReference type="AlphaFoldDB" id="A0A7S2R4R4"/>
<protein>
    <recommendedName>
        <fullName evidence="9">Cyclin-dependent kinase 2 homolog</fullName>
        <ecNumber evidence="2">2.7.11.22</ecNumber>
    </recommendedName>
    <alternativeName>
        <fullName evidence="10">Cell division control protein 2 homolog</fullName>
    </alternativeName>
    <alternativeName>
        <fullName evidence="11">cdc2-related kinase 2</fullName>
    </alternativeName>
</protein>
<comment type="catalytic activity">
    <reaction evidence="12">
        <text>L-threonyl-[protein] + ATP = O-phospho-L-threonyl-[protein] + ADP + H(+)</text>
        <dbReference type="Rhea" id="RHEA:46608"/>
        <dbReference type="Rhea" id="RHEA-COMP:11060"/>
        <dbReference type="Rhea" id="RHEA-COMP:11605"/>
        <dbReference type="ChEBI" id="CHEBI:15378"/>
        <dbReference type="ChEBI" id="CHEBI:30013"/>
        <dbReference type="ChEBI" id="CHEBI:30616"/>
        <dbReference type="ChEBI" id="CHEBI:61977"/>
        <dbReference type="ChEBI" id="CHEBI:456216"/>
        <dbReference type="EC" id="2.7.11.22"/>
    </reaction>
</comment>
<accession>A0A7S2R4R4</accession>
<dbReference type="InterPro" id="IPR008271">
    <property type="entry name" value="Ser/Thr_kinase_AS"/>
</dbReference>
<dbReference type="Pfam" id="PF00069">
    <property type="entry name" value="Pkinase"/>
    <property type="match status" value="1"/>
</dbReference>
<dbReference type="GO" id="GO:0005524">
    <property type="term" value="F:ATP binding"/>
    <property type="evidence" value="ECO:0007669"/>
    <property type="project" value="UniProtKB-UniRule"/>
</dbReference>
<keyword evidence="4" id="KW-0808">Transferase</keyword>
<keyword evidence="6" id="KW-0418">Kinase</keyword>
<evidence type="ECO:0000256" key="4">
    <source>
        <dbReference type="ARBA" id="ARBA00022679"/>
    </source>
</evidence>
<dbReference type="Gene3D" id="3.30.200.20">
    <property type="entry name" value="Phosphorylase Kinase, domain 1"/>
    <property type="match status" value="1"/>
</dbReference>
<keyword evidence="3 15" id="KW-0723">Serine/threonine-protein kinase</keyword>
<dbReference type="EMBL" id="HBHJ01000826">
    <property type="protein sequence ID" value="CAD9660576.1"/>
    <property type="molecule type" value="Transcribed_RNA"/>
</dbReference>
<dbReference type="PROSITE" id="PS00108">
    <property type="entry name" value="PROTEIN_KINASE_ST"/>
    <property type="match status" value="1"/>
</dbReference>
<evidence type="ECO:0000256" key="11">
    <source>
        <dbReference type="ARBA" id="ARBA00042858"/>
    </source>
</evidence>
<comment type="catalytic activity">
    <reaction evidence="13">
        <text>L-seryl-[protein] + ATP = O-phospho-L-seryl-[protein] + ADP + H(+)</text>
        <dbReference type="Rhea" id="RHEA:17989"/>
        <dbReference type="Rhea" id="RHEA-COMP:9863"/>
        <dbReference type="Rhea" id="RHEA-COMP:11604"/>
        <dbReference type="ChEBI" id="CHEBI:15378"/>
        <dbReference type="ChEBI" id="CHEBI:29999"/>
        <dbReference type="ChEBI" id="CHEBI:30616"/>
        <dbReference type="ChEBI" id="CHEBI:83421"/>
        <dbReference type="ChEBI" id="CHEBI:456216"/>
        <dbReference type="EC" id="2.7.11.22"/>
    </reaction>
</comment>
<evidence type="ECO:0000259" key="17">
    <source>
        <dbReference type="PROSITE" id="PS50011"/>
    </source>
</evidence>
<dbReference type="SUPFAM" id="SSF56112">
    <property type="entry name" value="Protein kinase-like (PK-like)"/>
    <property type="match status" value="1"/>
</dbReference>
<dbReference type="GO" id="GO:0007346">
    <property type="term" value="P:regulation of mitotic cell cycle"/>
    <property type="evidence" value="ECO:0007669"/>
    <property type="project" value="TreeGrafter"/>
</dbReference>
<dbReference type="InterPro" id="IPR050108">
    <property type="entry name" value="CDK"/>
</dbReference>
<evidence type="ECO:0000256" key="9">
    <source>
        <dbReference type="ARBA" id="ARBA00039612"/>
    </source>
</evidence>
<sequence length="431" mass="47782">MNNLPRKMAFRSAGVETAAEPARLRLGSCRSVRCFEKKNRIGEGTYGTVYRAVDKATGETVALKKVILHNEQQVGFPITSIREIRLLKRISHPNCVRLEDVVVGTGRDAVFLVFEYCEHDMASLMETMGKRFSEAEIKGLMVQLLRAVEYLHSQWIIHRDLKMSNLLYNSKGQLKLADFGLARLYGSPIRLMTPKVVTLWYRAPELLLGTDTYTPAIDVWALGCIFGELCERKPLLPGAKEHEQLELIFRLLGTPDESVWPGIEQLPAVAKGQVSLQRNQYPYGDLRRKVDSMGRGACEFLADLLTYNPRERPTAEDALRHRYFLARPYPQKTEFMPTFPTRHGDGNFAGSTSSAAARGVSTASSGVEEAGTQSAAAVAAGSALGPPGVSASSSSSSSSFLSNAKSLSSRPRREKRPREEEDEGGGERRRR</sequence>
<evidence type="ECO:0000256" key="2">
    <source>
        <dbReference type="ARBA" id="ARBA00012425"/>
    </source>
</evidence>
<feature type="binding site" evidence="14">
    <location>
        <position position="64"/>
    </location>
    <ligand>
        <name>ATP</name>
        <dbReference type="ChEBI" id="CHEBI:30616"/>
    </ligand>
</feature>
<dbReference type="InterPro" id="IPR017441">
    <property type="entry name" value="Protein_kinase_ATP_BS"/>
</dbReference>
<evidence type="ECO:0000256" key="3">
    <source>
        <dbReference type="ARBA" id="ARBA00022527"/>
    </source>
</evidence>
<evidence type="ECO:0000256" key="14">
    <source>
        <dbReference type="PROSITE-ProRule" id="PRU10141"/>
    </source>
</evidence>
<gene>
    <name evidence="18" type="ORF">RMAR1173_LOCUS549</name>
</gene>
<evidence type="ECO:0000256" key="8">
    <source>
        <dbReference type="ARBA" id="ARBA00038543"/>
    </source>
</evidence>
<dbReference type="PANTHER" id="PTHR24056">
    <property type="entry name" value="CELL DIVISION PROTEIN KINASE"/>
    <property type="match status" value="1"/>
</dbReference>
<comment type="similarity">
    <text evidence="1">Belongs to the protein kinase superfamily. CMGC Ser/Thr protein kinase family. CDC2/CDKX subfamily.</text>
</comment>
<comment type="subunit">
    <text evidence="8">May form a complex composed of at least the catalytic subunit CRK2 and a cyclin.</text>
</comment>
<dbReference type="SMART" id="SM00220">
    <property type="entry name" value="S_TKc"/>
    <property type="match status" value="1"/>
</dbReference>
<dbReference type="PROSITE" id="PS00107">
    <property type="entry name" value="PROTEIN_KINASE_ATP"/>
    <property type="match status" value="1"/>
</dbReference>
<dbReference type="GO" id="GO:0004693">
    <property type="term" value="F:cyclin-dependent protein serine/threonine kinase activity"/>
    <property type="evidence" value="ECO:0007669"/>
    <property type="project" value="UniProtKB-EC"/>
</dbReference>
<reference evidence="18" key="1">
    <citation type="submission" date="2021-01" db="EMBL/GenBank/DDBJ databases">
        <authorList>
            <person name="Corre E."/>
            <person name="Pelletier E."/>
            <person name="Niang G."/>
            <person name="Scheremetjew M."/>
            <person name="Finn R."/>
            <person name="Kale V."/>
            <person name="Holt S."/>
            <person name="Cochrane G."/>
            <person name="Meng A."/>
            <person name="Brown T."/>
            <person name="Cohen L."/>
        </authorList>
    </citation>
    <scope>NUCLEOTIDE SEQUENCE</scope>
    <source>
        <strain evidence="18">CCMP1243</strain>
    </source>
</reference>
<keyword evidence="5 14" id="KW-0547">Nucleotide-binding</keyword>
<evidence type="ECO:0000313" key="18">
    <source>
        <dbReference type="EMBL" id="CAD9660576.1"/>
    </source>
</evidence>
<dbReference type="InterPro" id="IPR000719">
    <property type="entry name" value="Prot_kinase_dom"/>
</dbReference>
<dbReference type="PROSITE" id="PS50011">
    <property type="entry name" value="PROTEIN_KINASE_DOM"/>
    <property type="match status" value="1"/>
</dbReference>
<feature type="domain" description="Protein kinase" evidence="17">
    <location>
        <begin position="35"/>
        <end position="324"/>
    </location>
</feature>
<evidence type="ECO:0000256" key="6">
    <source>
        <dbReference type="ARBA" id="ARBA00022777"/>
    </source>
</evidence>
<name>A0A7S2R4R4_9STRA</name>
<evidence type="ECO:0000256" key="13">
    <source>
        <dbReference type="ARBA" id="ARBA00048367"/>
    </source>
</evidence>
<proteinExistence type="inferred from homology"/>
<feature type="compositionally biased region" description="Low complexity" evidence="16">
    <location>
        <begin position="377"/>
        <end position="409"/>
    </location>
</feature>
<dbReference type="FunFam" id="3.30.200.20:FF:000124">
    <property type="entry name" value="Cyclin-dependent kinase 4"/>
    <property type="match status" value="1"/>
</dbReference>